<keyword evidence="1" id="KW-1185">Reference proteome</keyword>
<protein>
    <submittedName>
        <fullName evidence="2">Uncharacterized protein</fullName>
    </submittedName>
</protein>
<dbReference type="Proteomes" id="UP000887565">
    <property type="component" value="Unplaced"/>
</dbReference>
<dbReference type="AlphaFoldDB" id="A0A915HRG3"/>
<evidence type="ECO:0000313" key="2">
    <source>
        <dbReference type="WBParaSite" id="nRc.2.0.1.t03957-RA"/>
    </source>
</evidence>
<proteinExistence type="predicted"/>
<sequence length="101" mass="11234">MLSLPFNFVPIIVVCTIKLQDESCGRVDKSGRCNGDVCYKAVAYASGRDHPLKRDILERNCFLSRKAMNHLLKRSTNAGGSFKPIFFSATQLKCFGLVDFG</sequence>
<accession>A0A915HRG3</accession>
<reference evidence="2" key="1">
    <citation type="submission" date="2022-11" db="UniProtKB">
        <authorList>
            <consortium name="WormBaseParasite"/>
        </authorList>
    </citation>
    <scope>IDENTIFICATION</scope>
</reference>
<evidence type="ECO:0000313" key="1">
    <source>
        <dbReference type="Proteomes" id="UP000887565"/>
    </source>
</evidence>
<name>A0A915HRG3_ROMCU</name>
<organism evidence="1 2">
    <name type="scientific">Romanomermis culicivorax</name>
    <name type="common">Nematode worm</name>
    <dbReference type="NCBI Taxonomy" id="13658"/>
    <lineage>
        <taxon>Eukaryota</taxon>
        <taxon>Metazoa</taxon>
        <taxon>Ecdysozoa</taxon>
        <taxon>Nematoda</taxon>
        <taxon>Enoplea</taxon>
        <taxon>Dorylaimia</taxon>
        <taxon>Mermithida</taxon>
        <taxon>Mermithoidea</taxon>
        <taxon>Mermithidae</taxon>
        <taxon>Romanomermis</taxon>
    </lineage>
</organism>
<dbReference type="WBParaSite" id="nRc.2.0.1.t03957-RA">
    <property type="protein sequence ID" value="nRc.2.0.1.t03957-RA"/>
    <property type="gene ID" value="nRc.2.0.1.g03957"/>
</dbReference>